<protein>
    <submittedName>
        <fullName evidence="9">Major Facilitator Superfamily</fullName>
    </submittedName>
</protein>
<evidence type="ECO:0000256" key="6">
    <source>
        <dbReference type="ARBA" id="ARBA00023136"/>
    </source>
</evidence>
<feature type="chain" id="PRO_5044013462" evidence="8">
    <location>
        <begin position="18"/>
        <end position="345"/>
    </location>
</feature>
<feature type="transmembrane region" description="Helical" evidence="7">
    <location>
        <begin position="141"/>
        <end position="160"/>
    </location>
</feature>
<feature type="transmembrane region" description="Helical" evidence="7">
    <location>
        <begin position="227"/>
        <end position="251"/>
    </location>
</feature>
<proteinExistence type="predicted"/>
<dbReference type="InterPro" id="IPR011701">
    <property type="entry name" value="MFS"/>
</dbReference>
<dbReference type="GO" id="GO:0016020">
    <property type="term" value="C:membrane"/>
    <property type="evidence" value="ECO:0007669"/>
    <property type="project" value="UniProtKB-SubCell"/>
</dbReference>
<accession>A0AAW1K3D0</accession>
<evidence type="ECO:0000256" key="4">
    <source>
        <dbReference type="ARBA" id="ARBA00022847"/>
    </source>
</evidence>
<feature type="transmembrane region" description="Helical" evidence="7">
    <location>
        <begin position="201"/>
        <end position="221"/>
    </location>
</feature>
<evidence type="ECO:0000256" key="7">
    <source>
        <dbReference type="SAM" id="Phobius"/>
    </source>
</evidence>
<feature type="transmembrane region" description="Helical" evidence="7">
    <location>
        <begin position="295"/>
        <end position="313"/>
    </location>
</feature>
<keyword evidence="2" id="KW-0813">Transport</keyword>
<gene>
    <name evidence="9" type="ORF">QE152_g25035</name>
</gene>
<evidence type="ECO:0000256" key="3">
    <source>
        <dbReference type="ARBA" id="ARBA00022692"/>
    </source>
</evidence>
<keyword evidence="10" id="KW-1185">Reference proteome</keyword>
<evidence type="ECO:0000313" key="10">
    <source>
        <dbReference type="Proteomes" id="UP001458880"/>
    </source>
</evidence>
<feature type="signal peptide" evidence="8">
    <location>
        <begin position="1"/>
        <end position="17"/>
    </location>
</feature>
<dbReference type="Proteomes" id="UP001458880">
    <property type="component" value="Unassembled WGS sequence"/>
</dbReference>
<sequence>MVTLSLMLLYGTRHAFLQTVTYLAPKTISSNCSARTKSAGAREQSTQQGTLIWNPGEQNYIFSAYYLGCSATHIPAGALADIHGVHSRPYSHPFISDEEKCSLAKEFGTTLPKRIPWKDILTDSTVWAMVVAQFGHRFLRFIAYTYLPLFYSEVLCIDIVKDMYKFIIIPAVLQWVFTLIFGYTADYLIRTRYTPVAYARVLFTSLGMTVASIFILVSSYLETNKSAILMCFIVATISRAAVFAGLTANVLDRTRHFTGTVQGLQDGLSTLSGVWFHFLVRYICANNTAAEWRKFFWLTLTVAVSSNTVYFVWGESGRAKWDKVTDEYVSYRHPVPEKNKTESPS</sequence>
<name>A0AAW1K3D0_POPJA</name>
<keyword evidence="3 7" id="KW-0812">Transmembrane</keyword>
<dbReference type="EMBL" id="JASPKY010000267">
    <property type="protein sequence ID" value="KAK9712183.1"/>
    <property type="molecule type" value="Genomic_DNA"/>
</dbReference>
<evidence type="ECO:0000256" key="8">
    <source>
        <dbReference type="SAM" id="SignalP"/>
    </source>
</evidence>
<comment type="caution">
    <text evidence="9">The sequence shown here is derived from an EMBL/GenBank/DDBJ whole genome shotgun (WGS) entry which is preliminary data.</text>
</comment>
<feature type="transmembrane region" description="Helical" evidence="7">
    <location>
        <begin position="166"/>
        <end position="189"/>
    </location>
</feature>
<keyword evidence="4" id="KW-0769">Symport</keyword>
<dbReference type="PANTHER" id="PTHR11662:SF415">
    <property type="entry name" value="AT30085P-RELATED"/>
    <property type="match status" value="1"/>
</dbReference>
<dbReference type="AlphaFoldDB" id="A0AAW1K3D0"/>
<evidence type="ECO:0000256" key="5">
    <source>
        <dbReference type="ARBA" id="ARBA00022989"/>
    </source>
</evidence>
<keyword evidence="5 7" id="KW-1133">Transmembrane helix</keyword>
<comment type="subcellular location">
    <subcellularLocation>
        <location evidence="1">Membrane</location>
        <topology evidence="1">Multi-pass membrane protein</topology>
    </subcellularLocation>
</comment>
<reference evidence="9 10" key="1">
    <citation type="journal article" date="2024" name="BMC Genomics">
        <title>De novo assembly and annotation of Popillia japonica's genome with initial clues to its potential as an invasive pest.</title>
        <authorList>
            <person name="Cucini C."/>
            <person name="Boschi S."/>
            <person name="Funari R."/>
            <person name="Cardaioli E."/>
            <person name="Iannotti N."/>
            <person name="Marturano G."/>
            <person name="Paoli F."/>
            <person name="Bruttini M."/>
            <person name="Carapelli A."/>
            <person name="Frati F."/>
            <person name="Nardi F."/>
        </authorList>
    </citation>
    <scope>NUCLEOTIDE SEQUENCE [LARGE SCALE GENOMIC DNA]</scope>
    <source>
        <strain evidence="9">DMR45628</strain>
    </source>
</reference>
<dbReference type="InterPro" id="IPR036259">
    <property type="entry name" value="MFS_trans_sf"/>
</dbReference>
<dbReference type="PANTHER" id="PTHR11662">
    <property type="entry name" value="SOLUTE CARRIER FAMILY 17"/>
    <property type="match status" value="1"/>
</dbReference>
<evidence type="ECO:0000256" key="2">
    <source>
        <dbReference type="ARBA" id="ARBA00022448"/>
    </source>
</evidence>
<organism evidence="9 10">
    <name type="scientific">Popillia japonica</name>
    <name type="common">Japanese beetle</name>
    <dbReference type="NCBI Taxonomy" id="7064"/>
    <lineage>
        <taxon>Eukaryota</taxon>
        <taxon>Metazoa</taxon>
        <taxon>Ecdysozoa</taxon>
        <taxon>Arthropoda</taxon>
        <taxon>Hexapoda</taxon>
        <taxon>Insecta</taxon>
        <taxon>Pterygota</taxon>
        <taxon>Neoptera</taxon>
        <taxon>Endopterygota</taxon>
        <taxon>Coleoptera</taxon>
        <taxon>Polyphaga</taxon>
        <taxon>Scarabaeiformia</taxon>
        <taxon>Scarabaeidae</taxon>
        <taxon>Rutelinae</taxon>
        <taxon>Popillia</taxon>
    </lineage>
</organism>
<dbReference type="GO" id="GO:0006820">
    <property type="term" value="P:monoatomic anion transport"/>
    <property type="evidence" value="ECO:0007669"/>
    <property type="project" value="TreeGrafter"/>
</dbReference>
<dbReference type="InterPro" id="IPR050382">
    <property type="entry name" value="MFS_Na/Anion_cotransporter"/>
</dbReference>
<evidence type="ECO:0000313" key="9">
    <source>
        <dbReference type="EMBL" id="KAK9712183.1"/>
    </source>
</evidence>
<keyword evidence="8" id="KW-0732">Signal</keyword>
<dbReference type="FunFam" id="1.20.1250.20:FF:000003">
    <property type="entry name" value="Solute carrier family 17 member 3"/>
    <property type="match status" value="1"/>
</dbReference>
<keyword evidence="6 7" id="KW-0472">Membrane</keyword>
<dbReference type="Pfam" id="PF07690">
    <property type="entry name" value="MFS_1"/>
    <property type="match status" value="1"/>
</dbReference>
<dbReference type="GO" id="GO:0015293">
    <property type="term" value="F:symporter activity"/>
    <property type="evidence" value="ECO:0007669"/>
    <property type="project" value="UniProtKB-KW"/>
</dbReference>
<dbReference type="Gene3D" id="1.20.1250.20">
    <property type="entry name" value="MFS general substrate transporter like domains"/>
    <property type="match status" value="1"/>
</dbReference>
<dbReference type="SUPFAM" id="SSF103473">
    <property type="entry name" value="MFS general substrate transporter"/>
    <property type="match status" value="1"/>
</dbReference>
<evidence type="ECO:0000256" key="1">
    <source>
        <dbReference type="ARBA" id="ARBA00004141"/>
    </source>
</evidence>